<comment type="caution">
    <text evidence="6">The sequence shown here is derived from an EMBL/GenBank/DDBJ whole genome shotgun (WGS) entry which is preliminary data.</text>
</comment>
<dbReference type="GO" id="GO:0046872">
    <property type="term" value="F:metal ion binding"/>
    <property type="evidence" value="ECO:0007669"/>
    <property type="project" value="UniProtKB-KW"/>
</dbReference>
<dbReference type="Pfam" id="PF01948">
    <property type="entry name" value="PyrI"/>
    <property type="match status" value="1"/>
</dbReference>
<gene>
    <name evidence="6" type="ORF">E4100_03435</name>
</gene>
<dbReference type="GO" id="GO:0016740">
    <property type="term" value="F:transferase activity"/>
    <property type="evidence" value="ECO:0007669"/>
    <property type="project" value="UniProtKB-KW"/>
</dbReference>
<dbReference type="GO" id="GO:0006221">
    <property type="term" value="P:pyrimidine nucleotide biosynthetic process"/>
    <property type="evidence" value="ECO:0007669"/>
    <property type="project" value="UniProtKB-KW"/>
</dbReference>
<keyword evidence="3" id="KW-0665">Pyrimidine biosynthesis</keyword>
<name>A0A4Z0D8I1_9FIRM</name>
<evidence type="ECO:0000256" key="3">
    <source>
        <dbReference type="ARBA" id="ARBA00022975"/>
    </source>
</evidence>
<dbReference type="Pfam" id="PF02748">
    <property type="entry name" value="PyrI_C"/>
    <property type="match status" value="1"/>
</dbReference>
<evidence type="ECO:0000259" key="4">
    <source>
        <dbReference type="Pfam" id="PF01948"/>
    </source>
</evidence>
<dbReference type="SUPFAM" id="SSF57825">
    <property type="entry name" value="Aspartate carbamoyltransferase, Regulatory-chain, C-terminal domain"/>
    <property type="match status" value="1"/>
</dbReference>
<dbReference type="SUPFAM" id="SSF54893">
    <property type="entry name" value="Aspartate carbamoyltransferase, Regulatory-chain, N-terminal domain"/>
    <property type="match status" value="1"/>
</dbReference>
<dbReference type="GO" id="GO:0009347">
    <property type="term" value="C:aspartate carbamoyltransferase complex"/>
    <property type="evidence" value="ECO:0007669"/>
    <property type="project" value="InterPro"/>
</dbReference>
<keyword evidence="7" id="KW-1185">Reference proteome</keyword>
<dbReference type="InterPro" id="IPR020542">
    <property type="entry name" value="Asp_carbamoyltrfase_reg_C"/>
</dbReference>
<evidence type="ECO:0000313" key="7">
    <source>
        <dbReference type="Proteomes" id="UP000298381"/>
    </source>
</evidence>
<dbReference type="InterPro" id="IPR002801">
    <property type="entry name" value="Asp_carbamoylTrfase_reg"/>
</dbReference>
<dbReference type="InterPro" id="IPR036793">
    <property type="entry name" value="Asp_carbatrfase_reg_N_sf"/>
</dbReference>
<dbReference type="EMBL" id="SRIB01000003">
    <property type="protein sequence ID" value="TFZ41163.1"/>
    <property type="molecule type" value="Genomic_DNA"/>
</dbReference>
<dbReference type="NCBIfam" id="NF002063">
    <property type="entry name" value="PRK00893.1-3"/>
    <property type="match status" value="1"/>
</dbReference>
<accession>A0A4Z0D8I1</accession>
<dbReference type="InterPro" id="IPR036792">
    <property type="entry name" value="Asp_carbatrfase_reg_C_sf"/>
</dbReference>
<keyword evidence="2" id="KW-0862">Zinc</keyword>
<dbReference type="PANTHER" id="PTHR35805:SF1">
    <property type="entry name" value="ASPARTATE CARBAMOYLTRANSFERASE REGULATORY CHAIN"/>
    <property type="match status" value="1"/>
</dbReference>
<dbReference type="Proteomes" id="UP000298381">
    <property type="component" value="Unassembled WGS sequence"/>
</dbReference>
<proteinExistence type="predicted"/>
<organism evidence="6 7">
    <name type="scientific">Soehngenia longivitae</name>
    <dbReference type="NCBI Taxonomy" id="2562294"/>
    <lineage>
        <taxon>Bacteria</taxon>
        <taxon>Bacillati</taxon>
        <taxon>Bacillota</taxon>
        <taxon>Tissierellia</taxon>
        <taxon>Tissierellales</taxon>
        <taxon>Tissierellaceae</taxon>
        <taxon>Soehngenia</taxon>
    </lineage>
</organism>
<sequence>MLEITSIKKGIVIDHIKPGMGLKIFEYLKLDKADYTVALIMNASSQKYGRKDIIKIENTIDIDLNVLGFLDPNITVNIIENEVIIDKIKLAMPEYVEDIIKCKNPRCITTVEREITHRFKLIDQQNATYKCVYCDHIYKWE</sequence>
<protein>
    <submittedName>
        <fullName evidence="6">Aspartate carbamoyltransferase regulatory subunit</fullName>
    </submittedName>
</protein>
<dbReference type="RefSeq" id="WP_135270644.1">
    <property type="nucleotide sequence ID" value="NZ_SRIB01000003.1"/>
</dbReference>
<evidence type="ECO:0000259" key="5">
    <source>
        <dbReference type="Pfam" id="PF02748"/>
    </source>
</evidence>
<evidence type="ECO:0000313" key="6">
    <source>
        <dbReference type="EMBL" id="TFZ41163.1"/>
    </source>
</evidence>
<dbReference type="Gene3D" id="2.30.30.20">
    <property type="entry name" value="Aspartate carbamoyltransferase regulatory subunit, C-terminal domain"/>
    <property type="match status" value="1"/>
</dbReference>
<dbReference type="PANTHER" id="PTHR35805">
    <property type="entry name" value="ASPARTATE CARBAMOYLTRANSFERASE REGULATORY CHAIN"/>
    <property type="match status" value="1"/>
</dbReference>
<evidence type="ECO:0000256" key="1">
    <source>
        <dbReference type="ARBA" id="ARBA00022723"/>
    </source>
</evidence>
<reference evidence="6 7" key="1">
    <citation type="submission" date="2019-03" db="EMBL/GenBank/DDBJ databases">
        <title>Draft genome sequence data and analysis of a Fermenting Bacterium, Soehngenia longevitae strain 1933PT, isolated from petroleum reservoir in Azerbaijan.</title>
        <authorList>
            <person name="Grouzdev D.S."/>
            <person name="Bidzhieva S.K."/>
            <person name="Sokolova D.S."/>
            <person name="Tourova T.P."/>
            <person name="Poltaraus A.B."/>
            <person name="Nazina T.N."/>
        </authorList>
    </citation>
    <scope>NUCLEOTIDE SEQUENCE [LARGE SCALE GENOMIC DNA]</scope>
    <source>
        <strain evidence="6 7">1933P</strain>
    </source>
</reference>
<dbReference type="InterPro" id="IPR020545">
    <property type="entry name" value="Asp_carbamoyltransf_reg_N"/>
</dbReference>
<feature type="domain" description="Aspartate carbamoyltransferase regulatory subunit C-terminal" evidence="5">
    <location>
        <begin position="96"/>
        <end position="139"/>
    </location>
</feature>
<dbReference type="GO" id="GO:0006207">
    <property type="term" value="P:'de novo' pyrimidine nucleobase biosynthetic process"/>
    <property type="evidence" value="ECO:0007669"/>
    <property type="project" value="InterPro"/>
</dbReference>
<dbReference type="OrthoDB" id="5599321at2"/>
<dbReference type="AlphaFoldDB" id="A0A4Z0D8I1"/>
<feature type="domain" description="Aspartate carbamoyltransferase regulatory subunit N-terminal" evidence="4">
    <location>
        <begin position="2"/>
        <end position="90"/>
    </location>
</feature>
<keyword evidence="6" id="KW-0808">Transferase</keyword>
<keyword evidence="1" id="KW-0479">Metal-binding</keyword>
<dbReference type="Gene3D" id="3.30.70.140">
    <property type="entry name" value="Aspartate carbamoyltransferase regulatory subunit, N-terminal domain"/>
    <property type="match status" value="1"/>
</dbReference>
<evidence type="ECO:0000256" key="2">
    <source>
        <dbReference type="ARBA" id="ARBA00022833"/>
    </source>
</evidence>